<keyword evidence="5" id="KW-0547">Nucleotide-binding</keyword>
<evidence type="ECO:0000259" key="13">
    <source>
        <dbReference type="Pfam" id="PF00881"/>
    </source>
</evidence>
<dbReference type="Pfam" id="PF00881">
    <property type="entry name" value="Nitroreductase"/>
    <property type="match status" value="1"/>
</dbReference>
<dbReference type="GO" id="GO:0009236">
    <property type="term" value="P:cobalamin biosynthetic process"/>
    <property type="evidence" value="ECO:0007669"/>
    <property type="project" value="UniProtKB-KW"/>
</dbReference>
<dbReference type="GO" id="GO:0016705">
    <property type="term" value="F:oxidoreductase activity, acting on paired donors, with incorporation or reduction of molecular oxygen"/>
    <property type="evidence" value="ECO:0007669"/>
    <property type="project" value="UniProtKB-ARBA"/>
</dbReference>
<proteinExistence type="inferred from homology"/>
<gene>
    <name evidence="14" type="primary">bluB</name>
    <name evidence="14" type="ORF">ANTHELSMS3_03563</name>
</gene>
<evidence type="ECO:0000256" key="5">
    <source>
        <dbReference type="ARBA" id="ARBA00022741"/>
    </source>
</evidence>
<dbReference type="EC" id="1.13.11.79" evidence="11"/>
<keyword evidence="15" id="KW-1185">Reference proteome</keyword>
<evidence type="ECO:0000256" key="6">
    <source>
        <dbReference type="ARBA" id="ARBA00022857"/>
    </source>
</evidence>
<evidence type="ECO:0000313" key="14">
    <source>
        <dbReference type="EMBL" id="ASP22189.1"/>
    </source>
</evidence>
<dbReference type="PANTHER" id="PTHR23026">
    <property type="entry name" value="NADPH NITROREDUCTASE"/>
    <property type="match status" value="1"/>
</dbReference>
<evidence type="ECO:0000256" key="1">
    <source>
        <dbReference type="ARBA" id="ARBA00011823"/>
    </source>
</evidence>
<feature type="domain" description="Nitroreductase" evidence="13">
    <location>
        <begin position="26"/>
        <end position="193"/>
    </location>
</feature>
<dbReference type="Proteomes" id="UP000203589">
    <property type="component" value="Chromosome"/>
</dbReference>
<keyword evidence="3" id="KW-0285">Flavoprotein</keyword>
<dbReference type="PANTHER" id="PTHR23026:SF90">
    <property type="entry name" value="IODOTYROSINE DEIODINASE 1"/>
    <property type="match status" value="1"/>
</dbReference>
<dbReference type="NCBIfam" id="TIGR02476">
    <property type="entry name" value="BluB"/>
    <property type="match status" value="1"/>
</dbReference>
<comment type="subunit">
    <text evidence="1">Homooctamer.</text>
</comment>
<evidence type="ECO:0000256" key="10">
    <source>
        <dbReference type="ARBA" id="ARBA00061097"/>
    </source>
</evidence>
<dbReference type="GO" id="GO:0102919">
    <property type="term" value="F:5,6-dimethylbenzimidazole synthase activity"/>
    <property type="evidence" value="ECO:0007669"/>
    <property type="project" value="UniProtKB-EC"/>
</dbReference>
<keyword evidence="7 14" id="KW-0560">Oxidoreductase</keyword>
<evidence type="ECO:0000256" key="12">
    <source>
        <dbReference type="ARBA" id="ARBA00068702"/>
    </source>
</evidence>
<evidence type="ECO:0000313" key="15">
    <source>
        <dbReference type="Proteomes" id="UP000203589"/>
    </source>
</evidence>
<reference evidence="14 15" key="1">
    <citation type="submission" date="2017-07" db="EMBL/GenBank/DDBJ databases">
        <title>Genome Sequence of Antarctobacter heliothermus Strain SMS3 Isolated from a culture of the Diatom Skeletonema marinoi.</title>
        <authorList>
            <person name="Topel M."/>
            <person name="Pinder M.I.M."/>
            <person name="Johansson O.N."/>
            <person name="Kourtchenko O."/>
            <person name="Godhe A."/>
            <person name="Clarke A.K."/>
        </authorList>
    </citation>
    <scope>NUCLEOTIDE SEQUENCE [LARGE SCALE GENOMIC DNA]</scope>
    <source>
        <strain evidence="14 15">SMS3</strain>
    </source>
</reference>
<keyword evidence="6" id="KW-0521">NADP</keyword>
<dbReference type="InterPro" id="IPR029479">
    <property type="entry name" value="Nitroreductase"/>
</dbReference>
<organism evidence="14 15">
    <name type="scientific">Antarctobacter heliothermus</name>
    <dbReference type="NCBI Taxonomy" id="74033"/>
    <lineage>
        <taxon>Bacteria</taxon>
        <taxon>Pseudomonadati</taxon>
        <taxon>Pseudomonadota</taxon>
        <taxon>Alphaproteobacteria</taxon>
        <taxon>Rhodobacterales</taxon>
        <taxon>Roseobacteraceae</taxon>
        <taxon>Antarctobacter</taxon>
    </lineage>
</organism>
<evidence type="ECO:0000256" key="4">
    <source>
        <dbReference type="ARBA" id="ARBA00022643"/>
    </source>
</evidence>
<name>A0A222E7K6_9RHOB</name>
<protein>
    <recommendedName>
        <fullName evidence="12">5,6-dimethylbenzimidazole synthase</fullName>
        <ecNumber evidence="11">1.13.11.79</ecNumber>
    </recommendedName>
</protein>
<dbReference type="SUPFAM" id="SSF55469">
    <property type="entry name" value="FMN-dependent nitroreductase-like"/>
    <property type="match status" value="1"/>
</dbReference>
<dbReference type="GO" id="GO:0000166">
    <property type="term" value="F:nucleotide binding"/>
    <property type="evidence" value="ECO:0007669"/>
    <property type="project" value="UniProtKB-KW"/>
</dbReference>
<sequence>MSDPLIAPERARQFTPAERRALYDVINARRDVRNEFLPDPIAPDMLRRVLEAAHAAPSVGFMQPWNFILIRNAARRQAVHAAFAEANAEAQAMFDGEKRNKYAGLKLEGILKSPLNIAVTCDRSRGGKVVLGRTHNRDMDLYSTVCAVQNLWLAARAEGLGVGWVSIFRQEDLRGLLSLPDTVEVVAYLCVGHIDECFTQPELQARGWRHKLSLDDLIMDDHWQSNAPVERDV</sequence>
<keyword evidence="2" id="KW-0169">Cobalamin biosynthesis</keyword>
<evidence type="ECO:0000256" key="11">
    <source>
        <dbReference type="ARBA" id="ARBA00066311"/>
    </source>
</evidence>
<dbReference type="RefSeq" id="WP_094037209.1">
    <property type="nucleotide sequence ID" value="NZ_CP022540.1"/>
</dbReference>
<evidence type="ECO:0000256" key="8">
    <source>
        <dbReference type="ARBA" id="ARBA00023027"/>
    </source>
</evidence>
<comment type="similarity">
    <text evidence="10">Belongs to the BluB family.</text>
</comment>
<evidence type="ECO:0000256" key="2">
    <source>
        <dbReference type="ARBA" id="ARBA00022573"/>
    </source>
</evidence>
<keyword evidence="8" id="KW-0520">NAD</keyword>
<comment type="catalytic activity">
    <reaction evidence="9">
        <text>FMNH2 + O2 = dialurate + 5,6-dimethylbenzimidazole + D-erythrose 4-phosphate + H(+)</text>
        <dbReference type="Rhea" id="RHEA:27345"/>
        <dbReference type="ChEBI" id="CHEBI:15378"/>
        <dbReference type="ChEBI" id="CHEBI:15379"/>
        <dbReference type="ChEBI" id="CHEBI:15890"/>
        <dbReference type="ChEBI" id="CHEBI:16897"/>
        <dbReference type="ChEBI" id="CHEBI:57618"/>
        <dbReference type="ChEBI" id="CHEBI:140629"/>
        <dbReference type="EC" id="1.13.11.79"/>
    </reaction>
</comment>
<keyword evidence="4" id="KW-0288">FMN</keyword>
<dbReference type="EMBL" id="CP022540">
    <property type="protein sequence ID" value="ASP22189.1"/>
    <property type="molecule type" value="Genomic_DNA"/>
</dbReference>
<dbReference type="KEGG" id="aht:ANTHELSMS3_03563"/>
<evidence type="ECO:0000256" key="3">
    <source>
        <dbReference type="ARBA" id="ARBA00022630"/>
    </source>
</evidence>
<evidence type="ECO:0000256" key="7">
    <source>
        <dbReference type="ARBA" id="ARBA00023002"/>
    </source>
</evidence>
<dbReference type="InterPro" id="IPR050627">
    <property type="entry name" value="Nitroreductase/BluB"/>
</dbReference>
<dbReference type="OrthoDB" id="9773807at2"/>
<dbReference type="FunFam" id="3.40.109.10:FF:000013">
    <property type="entry name" value="5,6-dimethylbenzimidazole synthase"/>
    <property type="match status" value="1"/>
</dbReference>
<evidence type="ECO:0000256" key="9">
    <source>
        <dbReference type="ARBA" id="ARBA00051314"/>
    </source>
</evidence>
<dbReference type="Gene3D" id="3.40.109.10">
    <property type="entry name" value="NADH Oxidase"/>
    <property type="match status" value="1"/>
</dbReference>
<dbReference type="CDD" id="cd02145">
    <property type="entry name" value="BluB"/>
    <property type="match status" value="1"/>
</dbReference>
<dbReference type="InterPro" id="IPR012825">
    <property type="entry name" value="BluB"/>
</dbReference>
<dbReference type="InterPro" id="IPR000415">
    <property type="entry name" value="Nitroreductase-like"/>
</dbReference>
<dbReference type="AlphaFoldDB" id="A0A222E7K6"/>
<accession>A0A222E7K6</accession>